<dbReference type="InParanoid" id="A0A1V8SAS2"/>
<sequence>MSAERNPSAVRNLRSLFENKQQEDPSPSTRGRSPICRIGSSRDSNSSPLSRVRASFVSVDRSGHMAVPAEQGRESSMSAKRESGATTEDGSVVGKDVMNGTPSKPSIFGNGTKADESTVDTPAATPAAERTEAETTPGSTGAASKPDGLPKDHASENESPATLNKPIKTSEATDRAPQSEQRLSHVFVNSQEDSQPAQEPTATPKPDRLKTESSGSIDAQAGAARSTPQQTPAPAASKAVKSPFKPSSVSTKSSTKVPASLKSPVLASQPKSPPSAKQRSPKSDPARVIDRKASRSSLTAPTAASVARAASSEKRESLTHKTNDSTAKPRPREPIKAADVSSRLLAPTAASRARHEAEIASKSSVPAQKALPSRPKPFASSVKPTPRGSLAAPARPESRSSQATSRRPAAPPDGSFLDRMTRPTASSASRVHDKVEVKSPPRKKGSAPSKPNGVAKAGSKVVDKVKDAAGKVKEKVTGDEAKATVVNGDAHENAQDSHGMEAKVNGVDHRAEQEGAATPVTNSGDTVAGAALEATPAFGEQEIR</sequence>
<feature type="compositionally biased region" description="Basic and acidic residues" evidence="1">
    <location>
        <begin position="281"/>
        <end position="293"/>
    </location>
</feature>
<evidence type="ECO:0000256" key="1">
    <source>
        <dbReference type="SAM" id="MobiDB-lite"/>
    </source>
</evidence>
<protein>
    <submittedName>
        <fullName evidence="2">Uncharacterized protein</fullName>
    </submittedName>
</protein>
<reference evidence="3" key="1">
    <citation type="submission" date="2017-03" db="EMBL/GenBank/DDBJ databases">
        <title>Genomes of endolithic fungi from Antarctica.</title>
        <authorList>
            <person name="Coleine C."/>
            <person name="Masonjones S."/>
            <person name="Stajich J.E."/>
        </authorList>
    </citation>
    <scope>NUCLEOTIDE SEQUENCE [LARGE SCALE GENOMIC DNA]</scope>
    <source>
        <strain evidence="3">CCFEE 5527</strain>
    </source>
</reference>
<dbReference type="Proteomes" id="UP000192596">
    <property type="component" value="Unassembled WGS sequence"/>
</dbReference>
<evidence type="ECO:0000313" key="3">
    <source>
        <dbReference type="Proteomes" id="UP000192596"/>
    </source>
</evidence>
<feature type="compositionally biased region" description="Low complexity" evidence="1">
    <location>
        <begin position="232"/>
        <end position="260"/>
    </location>
</feature>
<dbReference type="STRING" id="1507870.A0A1V8SAS2"/>
<feature type="compositionally biased region" description="Basic and acidic residues" evidence="1">
    <location>
        <begin position="430"/>
        <end position="439"/>
    </location>
</feature>
<feature type="compositionally biased region" description="Basic and acidic residues" evidence="1">
    <location>
        <begin position="311"/>
        <end position="323"/>
    </location>
</feature>
<dbReference type="OrthoDB" id="3600083at2759"/>
<evidence type="ECO:0000313" key="2">
    <source>
        <dbReference type="EMBL" id="OQN96159.1"/>
    </source>
</evidence>
<proteinExistence type="predicted"/>
<feature type="compositionally biased region" description="Polar residues" evidence="1">
    <location>
        <begin position="176"/>
        <end position="201"/>
    </location>
</feature>
<name>A0A1V8SAS2_9PEZI</name>
<organism evidence="2 3">
    <name type="scientific">Cryoendolithus antarcticus</name>
    <dbReference type="NCBI Taxonomy" id="1507870"/>
    <lineage>
        <taxon>Eukaryota</taxon>
        <taxon>Fungi</taxon>
        <taxon>Dikarya</taxon>
        <taxon>Ascomycota</taxon>
        <taxon>Pezizomycotina</taxon>
        <taxon>Dothideomycetes</taxon>
        <taxon>Dothideomycetidae</taxon>
        <taxon>Cladosporiales</taxon>
        <taxon>Cladosporiaceae</taxon>
        <taxon>Cryoendolithus</taxon>
    </lineage>
</organism>
<feature type="compositionally biased region" description="Polar residues" evidence="1">
    <location>
        <begin position="74"/>
        <end position="89"/>
    </location>
</feature>
<gene>
    <name evidence="2" type="ORF">B0A48_18074</name>
</gene>
<dbReference type="AlphaFoldDB" id="A0A1V8SAS2"/>
<dbReference type="EMBL" id="NAJO01000071">
    <property type="protein sequence ID" value="OQN96159.1"/>
    <property type="molecule type" value="Genomic_DNA"/>
</dbReference>
<feature type="compositionally biased region" description="Low complexity" evidence="1">
    <location>
        <begin position="300"/>
        <end position="310"/>
    </location>
</feature>
<comment type="caution">
    <text evidence="2">The sequence shown here is derived from an EMBL/GenBank/DDBJ whole genome shotgun (WGS) entry which is preliminary data.</text>
</comment>
<feature type="region of interest" description="Disordered" evidence="1">
    <location>
        <begin position="1"/>
        <end position="461"/>
    </location>
</feature>
<keyword evidence="3" id="KW-1185">Reference proteome</keyword>
<feature type="compositionally biased region" description="Low complexity" evidence="1">
    <location>
        <begin position="41"/>
        <end position="50"/>
    </location>
</feature>
<accession>A0A1V8SAS2</accession>